<feature type="non-terminal residue" evidence="1">
    <location>
        <position position="1"/>
    </location>
</feature>
<dbReference type="EMBL" id="HACG01006480">
    <property type="protein sequence ID" value="CEK53345.1"/>
    <property type="molecule type" value="Transcribed_RNA"/>
</dbReference>
<name>A0A0B6YCX2_9EUPU</name>
<reference evidence="1" key="1">
    <citation type="submission" date="2014-12" db="EMBL/GenBank/DDBJ databases">
        <title>Insight into the proteome of Arion vulgaris.</title>
        <authorList>
            <person name="Aradska J."/>
            <person name="Bulat T."/>
            <person name="Smidak R."/>
            <person name="Sarate P."/>
            <person name="Gangsoo J."/>
            <person name="Sialana F."/>
            <person name="Bilban M."/>
            <person name="Lubec G."/>
        </authorList>
    </citation>
    <scope>NUCLEOTIDE SEQUENCE</scope>
    <source>
        <tissue evidence="1">Skin</tissue>
    </source>
</reference>
<accession>A0A0B6YCX2</accession>
<protein>
    <submittedName>
        <fullName evidence="1">Uncharacterized protein</fullName>
    </submittedName>
</protein>
<sequence length="55" mass="6244">NLCLAPQRKKSMSRHCPAYSSNYSLFGALFHSRKSNVHDSAARVECIHSFLLQHV</sequence>
<evidence type="ECO:0000313" key="1">
    <source>
        <dbReference type="EMBL" id="CEK53345.1"/>
    </source>
</evidence>
<dbReference type="AlphaFoldDB" id="A0A0B6YCX2"/>
<proteinExistence type="predicted"/>
<gene>
    <name evidence="1" type="primary">ORF19976</name>
</gene>
<organism evidence="1">
    <name type="scientific">Arion vulgaris</name>
    <dbReference type="NCBI Taxonomy" id="1028688"/>
    <lineage>
        <taxon>Eukaryota</taxon>
        <taxon>Metazoa</taxon>
        <taxon>Spiralia</taxon>
        <taxon>Lophotrochozoa</taxon>
        <taxon>Mollusca</taxon>
        <taxon>Gastropoda</taxon>
        <taxon>Heterobranchia</taxon>
        <taxon>Euthyneura</taxon>
        <taxon>Panpulmonata</taxon>
        <taxon>Eupulmonata</taxon>
        <taxon>Stylommatophora</taxon>
        <taxon>Helicina</taxon>
        <taxon>Arionoidea</taxon>
        <taxon>Arionidae</taxon>
        <taxon>Arion</taxon>
    </lineage>
</organism>